<evidence type="ECO:0000313" key="2">
    <source>
        <dbReference type="Proteomes" id="UP001177021"/>
    </source>
</evidence>
<accession>A0ACB0IYY6</accession>
<comment type="caution">
    <text evidence="1">The sequence shown here is derived from an EMBL/GenBank/DDBJ whole genome shotgun (WGS) entry which is preliminary data.</text>
</comment>
<evidence type="ECO:0000313" key="1">
    <source>
        <dbReference type="EMBL" id="CAJ2637504.1"/>
    </source>
</evidence>
<gene>
    <name evidence="1" type="ORF">MILVUS5_LOCUS7853</name>
</gene>
<organism evidence="1 2">
    <name type="scientific">Trifolium pratense</name>
    <name type="common">Red clover</name>
    <dbReference type="NCBI Taxonomy" id="57577"/>
    <lineage>
        <taxon>Eukaryota</taxon>
        <taxon>Viridiplantae</taxon>
        <taxon>Streptophyta</taxon>
        <taxon>Embryophyta</taxon>
        <taxon>Tracheophyta</taxon>
        <taxon>Spermatophyta</taxon>
        <taxon>Magnoliopsida</taxon>
        <taxon>eudicotyledons</taxon>
        <taxon>Gunneridae</taxon>
        <taxon>Pentapetalae</taxon>
        <taxon>rosids</taxon>
        <taxon>fabids</taxon>
        <taxon>Fabales</taxon>
        <taxon>Fabaceae</taxon>
        <taxon>Papilionoideae</taxon>
        <taxon>50 kb inversion clade</taxon>
        <taxon>NPAAA clade</taxon>
        <taxon>Hologalegina</taxon>
        <taxon>IRL clade</taxon>
        <taxon>Trifolieae</taxon>
        <taxon>Trifolium</taxon>
    </lineage>
</organism>
<reference evidence="1" key="1">
    <citation type="submission" date="2023-10" db="EMBL/GenBank/DDBJ databases">
        <authorList>
            <person name="Rodriguez Cubillos JULIANA M."/>
            <person name="De Vega J."/>
        </authorList>
    </citation>
    <scope>NUCLEOTIDE SEQUENCE</scope>
</reference>
<protein>
    <submittedName>
        <fullName evidence="1">Uncharacterized protein</fullName>
    </submittedName>
</protein>
<name>A0ACB0IYY6_TRIPR</name>
<sequence length="51" mass="5947">MNRKDGVLHGVLVQPSDTSADILLEDKQQFKFGVVMTFHHLSIFNYYFIVF</sequence>
<dbReference type="Proteomes" id="UP001177021">
    <property type="component" value="Unassembled WGS sequence"/>
</dbReference>
<keyword evidence="2" id="KW-1185">Reference proteome</keyword>
<dbReference type="EMBL" id="CASHSV030000013">
    <property type="protein sequence ID" value="CAJ2637504.1"/>
    <property type="molecule type" value="Genomic_DNA"/>
</dbReference>
<proteinExistence type="predicted"/>